<organism evidence="1">
    <name type="scientific">Zea mays</name>
    <name type="common">Maize</name>
    <dbReference type="NCBI Taxonomy" id="4577"/>
    <lineage>
        <taxon>Eukaryota</taxon>
        <taxon>Viridiplantae</taxon>
        <taxon>Streptophyta</taxon>
        <taxon>Embryophyta</taxon>
        <taxon>Tracheophyta</taxon>
        <taxon>Spermatophyta</taxon>
        <taxon>Magnoliopsida</taxon>
        <taxon>Liliopsida</taxon>
        <taxon>Poales</taxon>
        <taxon>Poaceae</taxon>
        <taxon>PACMAD clade</taxon>
        <taxon>Panicoideae</taxon>
        <taxon>Andropogonodae</taxon>
        <taxon>Andropogoneae</taxon>
        <taxon>Tripsacinae</taxon>
        <taxon>Zea</taxon>
    </lineage>
</organism>
<sequence>MATSYGSMANPPITSRTPFLSKQASNWIPATISNGNGTGGMFTVQAESRGMGSNFVLSLETQALAMCLM</sequence>
<dbReference type="AlphaFoldDB" id="B6TWX4"/>
<accession>B6TWX4</accession>
<reference evidence="1" key="1">
    <citation type="journal article" date="2009" name="Plant Mol. Biol.">
        <title>Insights into corn genes derived from large-scale cDNA sequencing.</title>
        <authorList>
            <person name="Alexandrov N.N."/>
            <person name="Brover V.V."/>
            <person name="Freidin S."/>
            <person name="Troukhan M.E."/>
            <person name="Tatarinova T.V."/>
            <person name="Zhang H."/>
            <person name="Swaller T.J."/>
            <person name="Lu Y.P."/>
            <person name="Bouck J."/>
            <person name="Flavell R.B."/>
            <person name="Feldmann K.A."/>
        </authorList>
    </citation>
    <scope>NUCLEOTIDE SEQUENCE</scope>
</reference>
<dbReference type="EMBL" id="EU969489">
    <property type="protein sequence ID" value="ACG41607.1"/>
    <property type="molecule type" value="mRNA"/>
</dbReference>
<proteinExistence type="evidence at transcript level"/>
<protein>
    <submittedName>
        <fullName evidence="1">Uncharacterized protein</fullName>
    </submittedName>
</protein>
<dbReference type="ExpressionAtlas" id="B6TWX4">
    <property type="expression patterns" value="baseline and differential"/>
</dbReference>
<name>B6TWX4_MAIZE</name>
<evidence type="ECO:0000313" key="1">
    <source>
        <dbReference type="EMBL" id="ACG41607.1"/>
    </source>
</evidence>